<sequence>MASINFHDQHFPISIFFFNLFRKPSKQNSEPAQKDHTKQDYATFQVSQEPITPLW</sequence>
<organism evidence="1 2">
    <name type="scientific">Cronartium quercuum f. sp. fusiforme G11</name>
    <dbReference type="NCBI Taxonomy" id="708437"/>
    <lineage>
        <taxon>Eukaryota</taxon>
        <taxon>Fungi</taxon>
        <taxon>Dikarya</taxon>
        <taxon>Basidiomycota</taxon>
        <taxon>Pucciniomycotina</taxon>
        <taxon>Pucciniomycetes</taxon>
        <taxon>Pucciniales</taxon>
        <taxon>Coleosporiaceae</taxon>
        <taxon>Cronartium</taxon>
    </lineage>
</organism>
<evidence type="ECO:0000313" key="1">
    <source>
        <dbReference type="EMBL" id="KAG0141544.1"/>
    </source>
</evidence>
<gene>
    <name evidence="1" type="ORF">CROQUDRAFT_98651</name>
</gene>
<keyword evidence="2" id="KW-1185">Reference proteome</keyword>
<proteinExistence type="predicted"/>
<dbReference type="AlphaFoldDB" id="A0A9P6NC93"/>
<accession>A0A9P6NC93</accession>
<dbReference type="Proteomes" id="UP000886653">
    <property type="component" value="Unassembled WGS sequence"/>
</dbReference>
<dbReference type="EMBL" id="MU167382">
    <property type="protein sequence ID" value="KAG0141544.1"/>
    <property type="molecule type" value="Genomic_DNA"/>
</dbReference>
<name>A0A9P6NC93_9BASI</name>
<reference evidence="1" key="1">
    <citation type="submission" date="2013-11" db="EMBL/GenBank/DDBJ databases">
        <title>Genome sequence of the fusiform rust pathogen reveals effectors for host alternation and coevolution with pine.</title>
        <authorList>
            <consortium name="DOE Joint Genome Institute"/>
            <person name="Smith K."/>
            <person name="Pendleton A."/>
            <person name="Kubisiak T."/>
            <person name="Anderson C."/>
            <person name="Salamov A."/>
            <person name="Aerts A."/>
            <person name="Riley R."/>
            <person name="Clum A."/>
            <person name="Lindquist E."/>
            <person name="Ence D."/>
            <person name="Campbell M."/>
            <person name="Kronenberg Z."/>
            <person name="Feau N."/>
            <person name="Dhillon B."/>
            <person name="Hamelin R."/>
            <person name="Burleigh J."/>
            <person name="Smith J."/>
            <person name="Yandell M."/>
            <person name="Nelson C."/>
            <person name="Grigoriev I."/>
            <person name="Davis J."/>
        </authorList>
    </citation>
    <scope>NUCLEOTIDE SEQUENCE</scope>
    <source>
        <strain evidence="1">G11</strain>
    </source>
</reference>
<comment type="caution">
    <text evidence="1">The sequence shown here is derived from an EMBL/GenBank/DDBJ whole genome shotgun (WGS) entry which is preliminary data.</text>
</comment>
<protein>
    <submittedName>
        <fullName evidence="1">Uncharacterized protein</fullName>
    </submittedName>
</protein>
<evidence type="ECO:0000313" key="2">
    <source>
        <dbReference type="Proteomes" id="UP000886653"/>
    </source>
</evidence>